<dbReference type="Proteomes" id="UP001597548">
    <property type="component" value="Unassembled WGS sequence"/>
</dbReference>
<dbReference type="NCBIfam" id="TIGR04183">
    <property type="entry name" value="Por_Secre_tail"/>
    <property type="match status" value="1"/>
</dbReference>
<dbReference type="Pfam" id="PF04151">
    <property type="entry name" value="PPC"/>
    <property type="match status" value="1"/>
</dbReference>
<evidence type="ECO:0000259" key="3">
    <source>
        <dbReference type="Pfam" id="PF04151"/>
    </source>
</evidence>
<dbReference type="RefSeq" id="WP_194506788.1">
    <property type="nucleotide sequence ID" value="NZ_JADILU010000002.1"/>
</dbReference>
<gene>
    <name evidence="6" type="ORF">ACFS29_20310</name>
</gene>
<organism evidence="6 7">
    <name type="scientific">Psychroserpens luteus</name>
    <dbReference type="NCBI Taxonomy" id="1434066"/>
    <lineage>
        <taxon>Bacteria</taxon>
        <taxon>Pseudomonadati</taxon>
        <taxon>Bacteroidota</taxon>
        <taxon>Flavobacteriia</taxon>
        <taxon>Flavobacteriales</taxon>
        <taxon>Flavobacteriaceae</taxon>
        <taxon>Psychroserpens</taxon>
    </lineage>
</organism>
<dbReference type="Pfam" id="PF23759">
    <property type="entry name" value="GBD_T9SS_assoc"/>
    <property type="match status" value="1"/>
</dbReference>
<keyword evidence="7" id="KW-1185">Reference proteome</keyword>
<feature type="domain" description="Secretion system C-terminal sorting" evidence="4">
    <location>
        <begin position="850"/>
        <end position="913"/>
    </location>
</feature>
<evidence type="ECO:0000256" key="2">
    <source>
        <dbReference type="SAM" id="SignalP"/>
    </source>
</evidence>
<evidence type="ECO:0000313" key="7">
    <source>
        <dbReference type="Proteomes" id="UP001597548"/>
    </source>
</evidence>
<feature type="domain" description="T9SS-like galactose binding" evidence="5">
    <location>
        <begin position="697"/>
        <end position="823"/>
    </location>
</feature>
<keyword evidence="1 2" id="KW-0732">Signal</keyword>
<evidence type="ECO:0000313" key="6">
    <source>
        <dbReference type="EMBL" id="MFD2918008.1"/>
    </source>
</evidence>
<name>A0ABW6A200_9FLAO</name>
<feature type="domain" description="Peptidase C-terminal archaeal/bacterial" evidence="3">
    <location>
        <begin position="518"/>
        <end position="584"/>
    </location>
</feature>
<dbReference type="InterPro" id="IPR007280">
    <property type="entry name" value="Peptidase_C_arc/bac"/>
</dbReference>
<comment type="caution">
    <text evidence="6">The sequence shown here is derived from an EMBL/GenBank/DDBJ whole genome shotgun (WGS) entry which is preliminary data.</text>
</comment>
<evidence type="ECO:0000256" key="1">
    <source>
        <dbReference type="ARBA" id="ARBA00022729"/>
    </source>
</evidence>
<accession>A0ABW6A200</accession>
<reference evidence="7" key="1">
    <citation type="journal article" date="2019" name="Int. J. Syst. Evol. Microbiol.">
        <title>The Global Catalogue of Microorganisms (GCM) 10K type strain sequencing project: providing services to taxonomists for standard genome sequencing and annotation.</title>
        <authorList>
            <consortium name="The Broad Institute Genomics Platform"/>
            <consortium name="The Broad Institute Genome Sequencing Center for Infectious Disease"/>
            <person name="Wu L."/>
            <person name="Ma J."/>
        </authorList>
    </citation>
    <scope>NUCLEOTIDE SEQUENCE [LARGE SCALE GENOMIC DNA]</scope>
    <source>
        <strain evidence="7">KCTC 32514</strain>
    </source>
</reference>
<dbReference type="InterPro" id="IPR026444">
    <property type="entry name" value="Secre_tail"/>
</dbReference>
<evidence type="ECO:0000259" key="5">
    <source>
        <dbReference type="Pfam" id="PF23759"/>
    </source>
</evidence>
<proteinExistence type="predicted"/>
<dbReference type="InterPro" id="IPR056600">
    <property type="entry name" value="GBD_T9SS_assoc"/>
</dbReference>
<feature type="chain" id="PRO_5045222758" evidence="2">
    <location>
        <begin position="21"/>
        <end position="919"/>
    </location>
</feature>
<evidence type="ECO:0000259" key="4">
    <source>
        <dbReference type="Pfam" id="PF18962"/>
    </source>
</evidence>
<dbReference type="EMBL" id="JBHUOS010000016">
    <property type="protein sequence ID" value="MFD2918008.1"/>
    <property type="molecule type" value="Genomic_DNA"/>
</dbReference>
<protein>
    <submittedName>
        <fullName evidence="6">T9SS type A sorting domain-containing protein</fullName>
    </submittedName>
</protein>
<dbReference type="Pfam" id="PF18962">
    <property type="entry name" value="Por_Secre_tail"/>
    <property type="match status" value="1"/>
</dbReference>
<sequence length="919" mass="94410">MKKITIMFIIMLAFCLQSNAQDTCATATVVTPGTITGTTITIGTGSAEMAPSGDDSVWFVYTATADGTINVNACLGGADTDLSIGTGTCGALTGVVNNDDSCDLGDGDAYASEIDGYAVVIGADYYIEWSNEWSEGPFDWSLTFTPAPTCTAATIDSSDVTETCNPDGTGTFTVDIVVSDAGDAGSVFNDDTNTYPVVAGIVSAGPYNSGESVTIELVSLDEDCSSTVGTFTFTCPQPAPDNDECSGAITIACDGQYVGDTTNATPEDEDPGQCTTSAGTAGAVWYTFIGANSNDAGAAAGSVGDDVTLDLSLSTFDTKIRVFSGVCGDLTCVAGDDDGGTGNTSLVTIPSIVGTEYYVLVHGFSANAGTYTLDVSCVAPPTCTAATIDSADEVETCNPDGTGTFTVDIVVSDAGDAGSVFDDGTNTYPVIAGTVSAGPYNSGESVTIEFVSLDEDCSFTVGTFSFTCPQPAPANDNCDGALALECGVTITGTTDGATASGLDTTCGSFGSTDGRDLFYTFDADGVSSYTVSLDQPAGSFALDGVVIVYSGLCNDLTNIDCDDSGNPEAVTLDTPAAGTYTVRIFDYTGVADFTLDLTCTAPPACTAATIDSSTVVESCNPDGTGTFTVDIVVSDAGDAGSVFDDGTNTYPVVAGTVLAGPYNSGDSVTIELISLDEDCSSTVGTFEFTCPPPAPDNDDVAEAINIPVGNTVCETIVIGTNVGATDTVENDNEADCGSFNPAGDVWFKVVVPSTGEVTIETSAADDNPIADTLMTVYSGASGSLVEIGCSDDDGVSFFSLIELTGLTAGDILLVRVWEYQDNLKGNFNICAWSPSTLGLADNTFNEFAYYPNPVKDVLTLESPNAIDKIEVFNVLGQRIVAIDSQNTIQKIDLSNVQTGAYFVKVSIGNQIKIIRVIKE</sequence>
<feature type="signal peptide" evidence="2">
    <location>
        <begin position="1"/>
        <end position="20"/>
    </location>
</feature>
<dbReference type="Gene3D" id="2.60.120.380">
    <property type="match status" value="2"/>
</dbReference>